<reference evidence="2 3" key="1">
    <citation type="submission" date="2014-08" db="EMBL/GenBank/DDBJ databases">
        <title>Comparative genomics of the Paenibacillus odorifer group.</title>
        <authorList>
            <person name="den Bakker H.C."/>
            <person name="Tsai Y.-C."/>
            <person name="Martin N."/>
            <person name="Korlach J."/>
            <person name="Wiedmann M."/>
        </authorList>
    </citation>
    <scope>NUCLEOTIDE SEQUENCE [LARGE SCALE GENOMIC DNA]</scope>
    <source>
        <strain evidence="2 3">DSM 1735</strain>
    </source>
</reference>
<dbReference type="Proteomes" id="UP000029409">
    <property type="component" value="Chromosome"/>
</dbReference>
<evidence type="ECO:0000313" key="2">
    <source>
        <dbReference type="EMBL" id="AIQ13683.1"/>
    </source>
</evidence>
<dbReference type="STRING" id="44251.PDUR_18490"/>
<gene>
    <name evidence="2" type="ORF">PDUR_18490</name>
</gene>
<keyword evidence="3" id="KW-1185">Reference proteome</keyword>
<dbReference type="OrthoDB" id="2691442at2"/>
<evidence type="ECO:0000313" key="3">
    <source>
        <dbReference type="Proteomes" id="UP000029409"/>
    </source>
</evidence>
<protein>
    <submittedName>
        <fullName evidence="2">Uncharacterized protein</fullName>
    </submittedName>
</protein>
<dbReference type="EMBL" id="CP009288">
    <property type="protein sequence ID" value="AIQ13683.1"/>
    <property type="molecule type" value="Genomic_DNA"/>
</dbReference>
<dbReference type="eggNOG" id="ENOG5030H6A">
    <property type="taxonomic scope" value="Bacteria"/>
</dbReference>
<dbReference type="KEGG" id="pdu:PDUR_18490"/>
<dbReference type="Pfam" id="PF11085">
    <property type="entry name" value="YqhR"/>
    <property type="match status" value="1"/>
</dbReference>
<feature type="transmembrane region" description="Helical" evidence="1">
    <location>
        <begin position="128"/>
        <end position="147"/>
    </location>
</feature>
<keyword evidence="1" id="KW-0812">Transmembrane</keyword>
<name>A0A089HTI6_PAEDU</name>
<organism evidence="2 3">
    <name type="scientific">Paenibacillus durus</name>
    <name type="common">Paenibacillus azotofixans</name>
    <dbReference type="NCBI Taxonomy" id="44251"/>
    <lineage>
        <taxon>Bacteria</taxon>
        <taxon>Bacillati</taxon>
        <taxon>Bacillota</taxon>
        <taxon>Bacilli</taxon>
        <taxon>Bacillales</taxon>
        <taxon>Paenibacillaceae</taxon>
        <taxon>Paenibacillus</taxon>
    </lineage>
</organism>
<dbReference type="InterPro" id="IPR024563">
    <property type="entry name" value="YqhR"/>
</dbReference>
<feature type="transmembrane region" description="Helical" evidence="1">
    <location>
        <begin position="15"/>
        <end position="38"/>
    </location>
</feature>
<proteinExistence type="predicted"/>
<accession>A0A089HTI6</accession>
<evidence type="ECO:0000256" key="1">
    <source>
        <dbReference type="SAM" id="Phobius"/>
    </source>
</evidence>
<keyword evidence="1" id="KW-0472">Membrane</keyword>
<feature type="transmembrane region" description="Helical" evidence="1">
    <location>
        <begin position="58"/>
        <end position="85"/>
    </location>
</feature>
<sequence length="163" mass="18592">MGNAASQQRQKTNPLFFAIETGFFAGLIWGGLHWIFYVLHFTKVIPGFLGEPIFKHKFLVTVAGQLAGYLLFIGFSVLCSILYVLVFRKIKGPWAGMIYGIVWWSVLILACSWLFLMQPPFRLPWDSLISEFCLFLLWGLFIGYTAATEYTDERKRDSSTGMA</sequence>
<feature type="transmembrane region" description="Helical" evidence="1">
    <location>
        <begin position="97"/>
        <end position="116"/>
    </location>
</feature>
<dbReference type="AlphaFoldDB" id="A0A089HTI6"/>
<dbReference type="RefSeq" id="WP_042207483.1">
    <property type="nucleotide sequence ID" value="NZ_CP009288.1"/>
</dbReference>
<keyword evidence="1" id="KW-1133">Transmembrane helix</keyword>